<dbReference type="GO" id="GO:0006999">
    <property type="term" value="P:nuclear pore organization"/>
    <property type="evidence" value="ECO:0007669"/>
    <property type="project" value="TreeGrafter"/>
</dbReference>
<dbReference type="Proteomes" id="UP000014254">
    <property type="component" value="Unassembled WGS sequence"/>
</dbReference>
<dbReference type="GO" id="GO:0036228">
    <property type="term" value="P:protein localization to nuclear inner membrane"/>
    <property type="evidence" value="ECO:0007669"/>
    <property type="project" value="TreeGrafter"/>
</dbReference>
<proteinExistence type="predicted"/>
<feature type="domain" description="Nucleoporin Nup54 alpha-helical" evidence="5">
    <location>
        <begin position="286"/>
        <end position="425"/>
    </location>
</feature>
<dbReference type="InterPro" id="IPR025712">
    <property type="entry name" value="Nup54_alpha-helical_dom"/>
</dbReference>
<dbReference type="STRING" id="1220926.S2JBV1"/>
<evidence type="ECO:0000256" key="4">
    <source>
        <dbReference type="SAM" id="MobiDB-lite"/>
    </source>
</evidence>
<dbReference type="InParanoid" id="S2JBV1"/>
<dbReference type="VEuPathDB" id="FungiDB:HMPREF1544_05971"/>
<evidence type="ECO:0000313" key="7">
    <source>
        <dbReference type="Proteomes" id="UP000014254"/>
    </source>
</evidence>
<dbReference type="PANTHER" id="PTHR13000">
    <property type="entry name" value="NUCLEOPORIN P54"/>
    <property type="match status" value="1"/>
</dbReference>
<evidence type="ECO:0000259" key="5">
    <source>
        <dbReference type="Pfam" id="PF13874"/>
    </source>
</evidence>
<keyword evidence="7" id="KW-1185">Reference proteome</keyword>
<dbReference type="AlphaFoldDB" id="S2JBV1"/>
<dbReference type="PANTHER" id="PTHR13000:SF0">
    <property type="entry name" value="NUCLEOPORIN P54"/>
    <property type="match status" value="1"/>
</dbReference>
<feature type="compositionally biased region" description="Low complexity" evidence="4">
    <location>
        <begin position="58"/>
        <end position="76"/>
    </location>
</feature>
<feature type="compositionally biased region" description="Polar residues" evidence="4">
    <location>
        <begin position="37"/>
        <end position="49"/>
    </location>
</feature>
<dbReference type="GO" id="GO:0017056">
    <property type="term" value="F:structural constituent of nuclear pore"/>
    <property type="evidence" value="ECO:0007669"/>
    <property type="project" value="TreeGrafter"/>
</dbReference>
<dbReference type="FunCoup" id="S2JBV1">
    <property type="interactions" value="83"/>
</dbReference>
<dbReference type="InterPro" id="IPR024864">
    <property type="entry name" value="Nup54/Nup57/Nup44"/>
</dbReference>
<dbReference type="OMA" id="NVMKRDT"/>
<sequence>MSFGFGTPTPTTNAFGAGAGFGTSQAPAATSAFGQPAASTATTGFGTQQPSTGGFGFGATSAAPTTGGFGQPAASTAPTTGFGGGFGTNTATSGLFGGGGFGATAATSQAQPATSNAFGGFGAAATSTAPTTGLFGAPATSTAPGSTLSTGFGGFGANKPTLSLTTPSTATGGLFGSKPATTSLFGGSTLGTTGTGGFGLNQGQQQQNPTLIKQRDQQVYQLLSQIDQEARAQAAPAINSEDYKPENVWHALALLKSWWDPKSPNCRFQHYFYNVVSPQEAHLYQKPADHDQAAWDAAQAANPDRTTRVPALAIGFDDVQKRMDEQHKLSEAHSAKLAEIETMIKEIQKKSQLETAVKLEEYKRKHMQAAQRVIKFLKYAQVLRNKGLSITPDEEVMRARLENIQDQLQRSEQFHGKLSQLWAQLQFIKESGRKYGKIDGVDEWDAVSEENMRGITKILDEQNNGVQHIIEVIEADTAEVDNLRNGWRAIQ</sequence>
<reference evidence="7" key="1">
    <citation type="submission" date="2013-05" db="EMBL/GenBank/DDBJ databases">
        <title>The Genome sequence of Mucor circinelloides f. circinelloides 1006PhL.</title>
        <authorList>
            <consortium name="The Broad Institute Genomics Platform"/>
            <person name="Cuomo C."/>
            <person name="Earl A."/>
            <person name="Findley K."/>
            <person name="Lee S.C."/>
            <person name="Walker B."/>
            <person name="Young S."/>
            <person name="Zeng Q."/>
            <person name="Gargeya S."/>
            <person name="Fitzgerald M."/>
            <person name="Haas B."/>
            <person name="Abouelleil A."/>
            <person name="Allen A.W."/>
            <person name="Alvarado L."/>
            <person name="Arachchi H.M."/>
            <person name="Berlin A.M."/>
            <person name="Chapman S.B."/>
            <person name="Gainer-Dewar J."/>
            <person name="Goldberg J."/>
            <person name="Griggs A."/>
            <person name="Gujja S."/>
            <person name="Hansen M."/>
            <person name="Howarth C."/>
            <person name="Imamovic A."/>
            <person name="Ireland A."/>
            <person name="Larimer J."/>
            <person name="McCowan C."/>
            <person name="Murphy C."/>
            <person name="Pearson M."/>
            <person name="Poon T.W."/>
            <person name="Priest M."/>
            <person name="Roberts A."/>
            <person name="Saif S."/>
            <person name="Shea T."/>
            <person name="Sisk P."/>
            <person name="Sykes S."/>
            <person name="Wortman J."/>
            <person name="Nusbaum C."/>
            <person name="Birren B."/>
        </authorList>
    </citation>
    <scope>NUCLEOTIDE SEQUENCE [LARGE SCALE GENOMIC DNA]</scope>
    <source>
        <strain evidence="7">1006PhL</strain>
    </source>
</reference>
<evidence type="ECO:0000256" key="1">
    <source>
        <dbReference type="ARBA" id="ARBA00004123"/>
    </source>
</evidence>
<comment type="subcellular location">
    <subcellularLocation>
        <location evidence="1">Nucleus</location>
    </subcellularLocation>
</comment>
<dbReference type="Gene3D" id="1.20.5.490">
    <property type="entry name" value="Single helix bin"/>
    <property type="match status" value="1"/>
</dbReference>
<dbReference type="EMBL" id="KE123972">
    <property type="protein sequence ID" value="EPB87249.1"/>
    <property type="molecule type" value="Genomic_DNA"/>
</dbReference>
<evidence type="ECO:0000256" key="2">
    <source>
        <dbReference type="ARBA" id="ARBA00022448"/>
    </source>
</evidence>
<dbReference type="eggNOG" id="KOG3091">
    <property type="taxonomic scope" value="Eukaryota"/>
</dbReference>
<evidence type="ECO:0000313" key="6">
    <source>
        <dbReference type="EMBL" id="EPB87249.1"/>
    </source>
</evidence>
<dbReference type="OrthoDB" id="6162375at2759"/>
<dbReference type="GO" id="GO:0044613">
    <property type="term" value="C:nuclear pore central transport channel"/>
    <property type="evidence" value="ECO:0007669"/>
    <property type="project" value="TreeGrafter"/>
</dbReference>
<feature type="region of interest" description="Disordered" evidence="4">
    <location>
        <begin position="32"/>
        <end position="76"/>
    </location>
</feature>
<keyword evidence="3" id="KW-0539">Nucleus</keyword>
<gene>
    <name evidence="6" type="ORF">HMPREF1544_05971</name>
</gene>
<dbReference type="GO" id="GO:0006607">
    <property type="term" value="P:NLS-bearing protein import into nucleus"/>
    <property type="evidence" value="ECO:0007669"/>
    <property type="project" value="TreeGrafter"/>
</dbReference>
<evidence type="ECO:0000256" key="3">
    <source>
        <dbReference type="ARBA" id="ARBA00023242"/>
    </source>
</evidence>
<accession>S2JBV1</accession>
<name>S2JBV1_MUCC1</name>
<protein>
    <recommendedName>
        <fullName evidence="5">Nucleoporin Nup54 alpha-helical domain-containing protein</fullName>
    </recommendedName>
</protein>
<organism evidence="6 7">
    <name type="scientific">Mucor circinelloides f. circinelloides (strain 1006PhL)</name>
    <name type="common">Mucormycosis agent</name>
    <name type="synonym">Calyptromyces circinelloides</name>
    <dbReference type="NCBI Taxonomy" id="1220926"/>
    <lineage>
        <taxon>Eukaryota</taxon>
        <taxon>Fungi</taxon>
        <taxon>Fungi incertae sedis</taxon>
        <taxon>Mucoromycota</taxon>
        <taxon>Mucoromycotina</taxon>
        <taxon>Mucoromycetes</taxon>
        <taxon>Mucorales</taxon>
        <taxon>Mucorineae</taxon>
        <taxon>Mucoraceae</taxon>
        <taxon>Mucor</taxon>
    </lineage>
</organism>
<keyword evidence="2" id="KW-0813">Transport</keyword>
<dbReference type="Pfam" id="PF13874">
    <property type="entry name" value="Nup54"/>
    <property type="match status" value="1"/>
</dbReference>